<dbReference type="AlphaFoldDB" id="A0A0F9NHY0"/>
<protein>
    <submittedName>
        <fullName evidence="1">Uncharacterized protein</fullName>
    </submittedName>
</protein>
<sequence>MPIGKAIGQAIFKRLAPEMHSAAAMIRVAVKYKGTYRKTDMLADIRQYTHRAKFQDRITALGGNVAVPRAWIGDVHLKEPGANYRVYGKGNFFDPASGEYFDKNVSFYHTDFMDKNDYADEFNEFFKGGYAEDKIELISFEQSYMEHNTGKPW</sequence>
<dbReference type="EMBL" id="LAZR01006961">
    <property type="protein sequence ID" value="KKM88410.1"/>
    <property type="molecule type" value="Genomic_DNA"/>
</dbReference>
<gene>
    <name evidence="1" type="ORF">LCGC14_1259070</name>
</gene>
<accession>A0A0F9NHY0</accession>
<name>A0A0F9NHY0_9ZZZZ</name>
<proteinExistence type="predicted"/>
<reference evidence="1" key="1">
    <citation type="journal article" date="2015" name="Nature">
        <title>Complex archaea that bridge the gap between prokaryotes and eukaryotes.</title>
        <authorList>
            <person name="Spang A."/>
            <person name="Saw J.H."/>
            <person name="Jorgensen S.L."/>
            <person name="Zaremba-Niedzwiedzka K."/>
            <person name="Martijn J."/>
            <person name="Lind A.E."/>
            <person name="van Eijk R."/>
            <person name="Schleper C."/>
            <person name="Guy L."/>
            <person name="Ettema T.J."/>
        </authorList>
    </citation>
    <scope>NUCLEOTIDE SEQUENCE</scope>
</reference>
<organism evidence="1">
    <name type="scientific">marine sediment metagenome</name>
    <dbReference type="NCBI Taxonomy" id="412755"/>
    <lineage>
        <taxon>unclassified sequences</taxon>
        <taxon>metagenomes</taxon>
        <taxon>ecological metagenomes</taxon>
    </lineage>
</organism>
<comment type="caution">
    <text evidence="1">The sequence shown here is derived from an EMBL/GenBank/DDBJ whole genome shotgun (WGS) entry which is preliminary data.</text>
</comment>
<evidence type="ECO:0000313" key="1">
    <source>
        <dbReference type="EMBL" id="KKM88410.1"/>
    </source>
</evidence>